<accession>A0A173G7U7</accession>
<name>A0A173G7U7_ERATE</name>
<sequence>MATKVVTIFALLALLVSATTACSPDEYYFPSGDYYFPYGDYYPLQQAFATRTIQQATQQQILQAQQQQILQQVQQQQLLLNLFNALVVENPTIYKQLFFRSGACF</sequence>
<dbReference type="EMBL" id="KX265158">
    <property type="protein sequence ID" value="ANH22205.1"/>
    <property type="molecule type" value="Genomic_DNA"/>
</dbReference>
<feature type="chain" id="PRO_5008006337" evidence="1">
    <location>
        <begin position="22"/>
        <end position="105"/>
    </location>
</feature>
<evidence type="ECO:0000256" key="1">
    <source>
        <dbReference type="SAM" id="SignalP"/>
    </source>
</evidence>
<dbReference type="PROSITE" id="PS51257">
    <property type="entry name" value="PROKAR_LIPOPROTEIN"/>
    <property type="match status" value="1"/>
</dbReference>
<reference evidence="2" key="1">
    <citation type="journal article" date="2016" name="Genome Biol. Evol.">
        <title>Teff, an orphan cereal in the Chloridoideae, provides insights into the evolution of storage proteins in grasses.</title>
        <authorList>
            <person name="Zhang W."/>
            <person name="Xu J."/>
            <person name="Bennetzen J.L."/>
            <person name="Messing J."/>
        </authorList>
    </citation>
    <scope>NUCLEOTIDE SEQUENCE</scope>
    <source>
        <strain evidence="2">Eta3.5</strain>
    </source>
</reference>
<feature type="signal peptide" evidence="1">
    <location>
        <begin position="1"/>
        <end position="21"/>
    </location>
</feature>
<dbReference type="AlphaFoldDB" id="A0A173G7U7"/>
<proteinExistence type="predicted"/>
<evidence type="ECO:0000313" key="2">
    <source>
        <dbReference type="EMBL" id="ANH22205.1"/>
    </source>
</evidence>
<keyword evidence="1" id="KW-0732">Signal</keyword>
<organism evidence="2">
    <name type="scientific">Eragrostis tef</name>
    <name type="common">Teff</name>
    <name type="synonym">Poa tef</name>
    <dbReference type="NCBI Taxonomy" id="110835"/>
    <lineage>
        <taxon>Eukaryota</taxon>
        <taxon>Viridiplantae</taxon>
        <taxon>Streptophyta</taxon>
        <taxon>Embryophyta</taxon>
        <taxon>Tracheophyta</taxon>
        <taxon>Spermatophyta</taxon>
        <taxon>Magnoliopsida</taxon>
        <taxon>Liliopsida</taxon>
        <taxon>Poales</taxon>
        <taxon>Poaceae</taxon>
        <taxon>PACMAD clade</taxon>
        <taxon>Chloridoideae</taxon>
        <taxon>Eragrostideae</taxon>
        <taxon>Eragrostidinae</taxon>
        <taxon>Eragrostis</taxon>
    </lineage>
</organism>
<protein>
    <submittedName>
        <fullName evidence="2">Putative storage protein</fullName>
    </submittedName>
</protein>